<organism evidence="2 3">
    <name type="scientific">Gynuella sunshinyii YC6258</name>
    <dbReference type="NCBI Taxonomy" id="1445510"/>
    <lineage>
        <taxon>Bacteria</taxon>
        <taxon>Pseudomonadati</taxon>
        <taxon>Pseudomonadota</taxon>
        <taxon>Gammaproteobacteria</taxon>
        <taxon>Oceanospirillales</taxon>
        <taxon>Saccharospirillaceae</taxon>
        <taxon>Gynuella</taxon>
    </lineage>
</organism>
<dbReference type="SUPFAM" id="SSF88697">
    <property type="entry name" value="PUA domain-like"/>
    <property type="match status" value="1"/>
</dbReference>
<keyword evidence="3" id="KW-1185">Reference proteome</keyword>
<keyword evidence="2" id="KW-0645">Protease</keyword>
<accession>A0A0C5VM76</accession>
<dbReference type="InterPro" id="IPR003111">
    <property type="entry name" value="Lon_prtase_N"/>
</dbReference>
<proteinExistence type="predicted"/>
<protein>
    <submittedName>
        <fullName evidence="2">Uncharacterized protein, similar to the N-terminal domain of Lon protease</fullName>
    </submittedName>
</protein>
<evidence type="ECO:0000313" key="3">
    <source>
        <dbReference type="Proteomes" id="UP000032266"/>
    </source>
</evidence>
<keyword evidence="2" id="KW-0378">Hydrolase</keyword>
<dbReference type="KEGG" id="gsn:YC6258_02420"/>
<name>A0A0C5VM76_9GAMM</name>
<dbReference type="InterPro" id="IPR046336">
    <property type="entry name" value="Lon_prtase_N_sf"/>
</dbReference>
<feature type="domain" description="Lon N-terminal" evidence="1">
    <location>
        <begin position="1"/>
        <end position="156"/>
    </location>
</feature>
<dbReference type="EMBL" id="CP007142">
    <property type="protein sequence ID" value="AJQ94458.1"/>
    <property type="molecule type" value="Genomic_DNA"/>
</dbReference>
<dbReference type="InterPro" id="IPR015947">
    <property type="entry name" value="PUA-like_sf"/>
</dbReference>
<evidence type="ECO:0000259" key="1">
    <source>
        <dbReference type="Pfam" id="PF02190"/>
    </source>
</evidence>
<dbReference type="GO" id="GO:0008233">
    <property type="term" value="F:peptidase activity"/>
    <property type="evidence" value="ECO:0007669"/>
    <property type="project" value="UniProtKB-KW"/>
</dbReference>
<dbReference type="STRING" id="1445510.YC6258_02420"/>
<dbReference type="Proteomes" id="UP000032266">
    <property type="component" value="Chromosome"/>
</dbReference>
<dbReference type="Pfam" id="PF02190">
    <property type="entry name" value="LON_substr_bdg"/>
    <property type="match status" value="1"/>
</dbReference>
<gene>
    <name evidence="2" type="ORF">YC6258_02420</name>
</gene>
<sequence>MVSQCMRSGSGFVVVLLSEGREVQEPSSQRKAGAVPFFGTGTLATISDFGQMKNGLLAITALGQERVKISDAEQLKSGLWCGDIEVLEQRGAPSEEDLEALCDLLGKLLAHELMANIRDMVEFSSAELVMNYLIMLMPMPKQQKQALLETDHLGLRWDGLRDCISLLEQKVNG</sequence>
<dbReference type="Gene3D" id="2.30.130.40">
    <property type="entry name" value="LON domain-like"/>
    <property type="match status" value="1"/>
</dbReference>
<dbReference type="AlphaFoldDB" id="A0A0C5VM76"/>
<reference evidence="2 3" key="1">
    <citation type="submission" date="2014-01" db="EMBL/GenBank/DDBJ databases">
        <title>Full genme sequencing of cellulolytic bacterium Gynuella sunshinyii YC6258T gen. nov., sp. nov.</title>
        <authorList>
            <person name="Khan H."/>
            <person name="Chung E.J."/>
            <person name="Chung Y.R."/>
        </authorList>
    </citation>
    <scope>NUCLEOTIDE SEQUENCE [LARGE SCALE GENOMIC DNA]</scope>
    <source>
        <strain evidence="2 3">YC6258</strain>
    </source>
</reference>
<evidence type="ECO:0000313" key="2">
    <source>
        <dbReference type="EMBL" id="AJQ94458.1"/>
    </source>
</evidence>
<dbReference type="GO" id="GO:0006508">
    <property type="term" value="P:proteolysis"/>
    <property type="evidence" value="ECO:0007669"/>
    <property type="project" value="UniProtKB-KW"/>
</dbReference>
<dbReference type="HOGENOM" id="CLU_048359_3_0_6"/>